<sequence length="179" mass="20704">MARTFSEAQTADLKRIWSDCGGLDRLADNFTAELAYFMDRCPELIAVGNKKIETEESRNYAAVATHCEKLLAALGEIPELDRLNLLSLREERAEYDGRSVPLCDPLEYVQTMQELATDRGRRLKRYAKHKRQLDELRRFLDRFPPLNEISRAKFIDLAAALWPEINPENFLKAYRPGKK</sequence>
<evidence type="ECO:0000313" key="1">
    <source>
        <dbReference type="EMBL" id="TBW52217.1"/>
    </source>
</evidence>
<evidence type="ECO:0000313" key="2">
    <source>
        <dbReference type="Proteomes" id="UP000313645"/>
    </source>
</evidence>
<protein>
    <submittedName>
        <fullName evidence="1">Uncharacterized protein</fullName>
    </submittedName>
</protein>
<proteinExistence type="predicted"/>
<dbReference type="Proteomes" id="UP000313645">
    <property type="component" value="Unassembled WGS sequence"/>
</dbReference>
<comment type="caution">
    <text evidence="1">The sequence shown here is derived from an EMBL/GenBank/DDBJ whole genome shotgun (WGS) entry which is preliminary data.</text>
</comment>
<gene>
    <name evidence="1" type="ORF">EZI54_16390</name>
</gene>
<organism evidence="1 2">
    <name type="scientific">Marinobacter halodurans</name>
    <dbReference type="NCBI Taxonomy" id="2528979"/>
    <lineage>
        <taxon>Bacteria</taxon>
        <taxon>Pseudomonadati</taxon>
        <taxon>Pseudomonadota</taxon>
        <taxon>Gammaproteobacteria</taxon>
        <taxon>Pseudomonadales</taxon>
        <taxon>Marinobacteraceae</taxon>
        <taxon>Marinobacter</taxon>
    </lineage>
</organism>
<accession>A0ABY1ZL00</accession>
<dbReference type="RefSeq" id="WP_131482963.1">
    <property type="nucleotide sequence ID" value="NZ_SJDL01000028.1"/>
</dbReference>
<name>A0ABY1ZL00_9GAMM</name>
<reference evidence="1 2" key="1">
    <citation type="submission" date="2019-02" db="EMBL/GenBank/DDBJ databases">
        <title>Marinobacter halodurans sp. nov., a marine bacterium isolated from sea tidal flat.</title>
        <authorList>
            <person name="Yoo Y."/>
            <person name="Lee D.W."/>
            <person name="Kim B.S."/>
            <person name="Kim J.-J."/>
        </authorList>
    </citation>
    <scope>NUCLEOTIDE SEQUENCE [LARGE SCALE GENOMIC DNA]</scope>
    <source>
        <strain evidence="1 2">YJ-S3-2</strain>
    </source>
</reference>
<dbReference type="EMBL" id="SJDL01000028">
    <property type="protein sequence ID" value="TBW52217.1"/>
    <property type="molecule type" value="Genomic_DNA"/>
</dbReference>
<keyword evidence="2" id="KW-1185">Reference proteome</keyword>